<feature type="compositionally biased region" description="Basic residues" evidence="1">
    <location>
        <begin position="1"/>
        <end position="11"/>
    </location>
</feature>
<dbReference type="Pfam" id="PF02992">
    <property type="entry name" value="Transposase_21"/>
    <property type="match status" value="1"/>
</dbReference>
<evidence type="ECO:0000313" key="3">
    <source>
        <dbReference type="Proteomes" id="UP000077521"/>
    </source>
</evidence>
<comment type="caution">
    <text evidence="2">The sequence shown here is derived from an EMBL/GenBank/DDBJ whole genome shotgun (WGS) entry which is preliminary data.</text>
</comment>
<reference evidence="2" key="2">
    <citation type="journal article" date="2019" name="IMA Fungus">
        <title>Genome sequencing and comparison of five Tilletia species to identify candidate genes for the detection of regulated species infecting wheat.</title>
        <authorList>
            <person name="Nguyen H.D.T."/>
            <person name="Sultana T."/>
            <person name="Kesanakurti P."/>
            <person name="Hambleton S."/>
        </authorList>
    </citation>
    <scope>NUCLEOTIDE SEQUENCE</scope>
    <source>
        <strain evidence="2">DAOMC 236416</strain>
    </source>
</reference>
<reference evidence="2" key="1">
    <citation type="submission" date="2016-04" db="EMBL/GenBank/DDBJ databases">
        <authorList>
            <person name="Nguyen H.D."/>
            <person name="Samba Siva P."/>
            <person name="Cullis J."/>
            <person name="Levesque C.A."/>
            <person name="Hambleton S."/>
        </authorList>
    </citation>
    <scope>NUCLEOTIDE SEQUENCE</scope>
    <source>
        <strain evidence="2">DAOMC 236416</strain>
    </source>
</reference>
<dbReference type="PANTHER" id="PTHR46579">
    <property type="entry name" value="F5/8 TYPE C DOMAIN-CONTAINING PROTEIN-RELATED"/>
    <property type="match status" value="1"/>
</dbReference>
<evidence type="ECO:0000256" key="1">
    <source>
        <dbReference type="SAM" id="MobiDB-lite"/>
    </source>
</evidence>
<dbReference type="Proteomes" id="UP000077521">
    <property type="component" value="Unassembled WGS sequence"/>
</dbReference>
<keyword evidence="3" id="KW-1185">Reference proteome</keyword>
<feature type="region of interest" description="Disordered" evidence="1">
    <location>
        <begin position="1"/>
        <end position="23"/>
    </location>
</feature>
<accession>A0A177TEY2</accession>
<gene>
    <name evidence="2" type="ORF">A4X13_0g1058</name>
</gene>
<dbReference type="EMBL" id="LWDF02000038">
    <property type="protein sequence ID" value="KAE8259382.1"/>
    <property type="molecule type" value="Genomic_DNA"/>
</dbReference>
<dbReference type="PANTHER" id="PTHR46579:SF1">
    <property type="entry name" value="F5_8 TYPE C DOMAIN-CONTAINING PROTEIN"/>
    <property type="match status" value="1"/>
</dbReference>
<proteinExistence type="predicted"/>
<name>A0A177TEY2_9BASI</name>
<sequence length="1026" mass="114158">MLIPLRRRRDHLNRDKKSLRQTSAAEVPRVLVDAITDNWAEIRRSRPQQQSARTTGTSARAQQQLARTTGYSATTDGPNDSSTSASNSHANSLVADANLGNLGANLDVDSGEGWAGDQVESAIAEEGHGSDQGNYDAGADPTFNDVDSIDASHLALQLGDVDLSHSDVLNLAAGEELRLAMADPSRPSTELSDLPSDRIGMQIAQELLSSDHPLKAVCVNRVEPWSPPRDLACSEVDLRSLRVYAAWALTNGTVAAYDHFADTHRVEGRKVHSLEVACRLATEQSSITTHTYDMCRNSCMAFTGQYADLTHCRGDPASPGDCGLARFNEHGKPYKTFEYVPVLPLFQSLYANPKWSDEMRYRHHRQRENSKSKRQTGQPESYGDIHDGSRWDGIPLEPRDIVVAITTDGAQLLANRKSSSAWLILLQNLNLRPELRFNLHQHHLSVLVPGPNNPKDCESFLWPLCAELCLLSEHGAWTWDGKAREWFRLRVHLAGLYADQPGSAKFSKHVGGNGSKGCRFCNIRAVFAADRGSSAYFPLQARRLYLNRNQGRPNYDPTNLPHRTQDEYAAAIRALAGKTGRPRAAEVTKTGVGGLPLVSFSRLFGTFYFFPIDPFHLLHLNVPSLLWSTWTSSLGQDEFGLDDTLSAELGLFVHTNGKRYPSIFSSRAPRDIDKFVNTKYKMVEWAAVFHHFVPAFLFDIQAPLEVQRMVAIFLLAADTAMSDQDLTPSEVDALEACFVDFVQTWERLYVKNDISLNRATISVHQLLHIADQIRALGSVKATSQASCERYLGSIKARLSQFKEPYKTLTNRVLSRSRISNVQIRKGLLLPSPEGAIIAGTSPSKKRIDGRLSVEVDLSKHLALTVEESEASKWLLDELGPQLSSPSFYCKMFLRCGRDASYLQSTRAAVGRSASSIYYTDRNGRDAFGEVIHFVVARCVSKVWNLAFVRIFQPDSGGPTEDDPRRRLFTVGKWTHRYTHIETSSIKEVAGNLLTLRGTYVMVRRKPWQTADVDYGRGQDEVSATAD</sequence>
<organism evidence="2 3">
    <name type="scientific">Tilletia indica</name>
    <dbReference type="NCBI Taxonomy" id="43049"/>
    <lineage>
        <taxon>Eukaryota</taxon>
        <taxon>Fungi</taxon>
        <taxon>Dikarya</taxon>
        <taxon>Basidiomycota</taxon>
        <taxon>Ustilaginomycotina</taxon>
        <taxon>Exobasidiomycetes</taxon>
        <taxon>Tilletiales</taxon>
        <taxon>Tilletiaceae</taxon>
        <taxon>Tilletia</taxon>
    </lineage>
</organism>
<evidence type="ECO:0000313" key="2">
    <source>
        <dbReference type="EMBL" id="KAE8259382.1"/>
    </source>
</evidence>
<protein>
    <submittedName>
        <fullName evidence="2">Uncharacterized protein</fullName>
    </submittedName>
</protein>
<feature type="region of interest" description="Disordered" evidence="1">
    <location>
        <begin position="361"/>
        <end position="391"/>
    </location>
</feature>
<dbReference type="InterPro" id="IPR004242">
    <property type="entry name" value="Transposase_21"/>
</dbReference>
<dbReference type="AlphaFoldDB" id="A0A177TEY2"/>
<feature type="compositionally biased region" description="Polar residues" evidence="1">
    <location>
        <begin position="47"/>
        <end position="80"/>
    </location>
</feature>
<feature type="region of interest" description="Disordered" evidence="1">
    <location>
        <begin position="42"/>
        <end position="88"/>
    </location>
</feature>